<feature type="region of interest" description="Disordered" evidence="1">
    <location>
        <begin position="62"/>
        <end position="81"/>
    </location>
</feature>
<proteinExistence type="predicted"/>
<accession>A0AAD9FR29</accession>
<name>A0AAD9FR29_PAPLA</name>
<protein>
    <submittedName>
        <fullName evidence="2">Uncharacterized protein</fullName>
    </submittedName>
</protein>
<comment type="caution">
    <text evidence="2">The sequence shown here is derived from an EMBL/GenBank/DDBJ whole genome shotgun (WGS) entry which is preliminary data.</text>
</comment>
<dbReference type="EMBL" id="JAODAN010000004">
    <property type="protein sequence ID" value="KAK1924645.1"/>
    <property type="molecule type" value="Genomic_DNA"/>
</dbReference>
<evidence type="ECO:0000313" key="2">
    <source>
        <dbReference type="EMBL" id="KAK1924645.1"/>
    </source>
</evidence>
<dbReference type="AlphaFoldDB" id="A0AAD9FR29"/>
<feature type="compositionally biased region" description="Polar residues" evidence="1">
    <location>
        <begin position="210"/>
        <end position="227"/>
    </location>
</feature>
<evidence type="ECO:0000313" key="3">
    <source>
        <dbReference type="Proteomes" id="UP001182556"/>
    </source>
</evidence>
<feature type="region of interest" description="Disordered" evidence="1">
    <location>
        <begin position="191"/>
        <end position="227"/>
    </location>
</feature>
<reference evidence="2" key="1">
    <citation type="submission" date="2023-02" db="EMBL/GenBank/DDBJ databases">
        <title>Identification and recombinant expression of a fungal hydrolase from Papiliotrema laurentii that hydrolyzes apple cutin and clears colloidal polyester polyurethane.</title>
        <authorList>
            <consortium name="DOE Joint Genome Institute"/>
            <person name="Roman V.A."/>
            <person name="Bojanowski C."/>
            <person name="Crable B.R."/>
            <person name="Wagner D.N."/>
            <person name="Hung C.S."/>
            <person name="Nadeau L.J."/>
            <person name="Schratz L."/>
            <person name="Haridas S."/>
            <person name="Pangilinan J."/>
            <person name="Lipzen A."/>
            <person name="Na H."/>
            <person name="Yan M."/>
            <person name="Ng V."/>
            <person name="Grigoriev I.V."/>
            <person name="Spatafora J.W."/>
            <person name="Barlow D."/>
            <person name="Biffinger J."/>
            <person name="Kelley-Loughnane N."/>
            <person name="Varaljay V.A."/>
            <person name="Crookes-Goodson W.J."/>
        </authorList>
    </citation>
    <scope>NUCLEOTIDE SEQUENCE</scope>
    <source>
        <strain evidence="2">5307AH</strain>
    </source>
</reference>
<sequence>MNSSMTPRGPSAAGRTREADTVLVDATRIDRATVRDWTTRWVRCISSLVSECKALGSKTLHHADTDRRSLRSRYPSPEDMGRVSKMEENADKIWEIFSQAVASLLPSEKEAATHSSFPEKQSCSRVRLKQEITIAAYKSFDTFLQDEPPEGKTAPVTQREYVMRTTILRISMDRNGRMNWTRFSETRRFSARSQKLTKATKMVKSDAQKSETGTATASPTESGSRAK</sequence>
<evidence type="ECO:0000256" key="1">
    <source>
        <dbReference type="SAM" id="MobiDB-lite"/>
    </source>
</evidence>
<gene>
    <name evidence="2" type="ORF">DB88DRAFT_545594</name>
</gene>
<dbReference type="Proteomes" id="UP001182556">
    <property type="component" value="Unassembled WGS sequence"/>
</dbReference>
<keyword evidence="3" id="KW-1185">Reference proteome</keyword>
<organism evidence="2 3">
    <name type="scientific">Papiliotrema laurentii</name>
    <name type="common">Cryptococcus laurentii</name>
    <dbReference type="NCBI Taxonomy" id="5418"/>
    <lineage>
        <taxon>Eukaryota</taxon>
        <taxon>Fungi</taxon>
        <taxon>Dikarya</taxon>
        <taxon>Basidiomycota</taxon>
        <taxon>Agaricomycotina</taxon>
        <taxon>Tremellomycetes</taxon>
        <taxon>Tremellales</taxon>
        <taxon>Rhynchogastremaceae</taxon>
        <taxon>Papiliotrema</taxon>
    </lineage>
</organism>